<keyword evidence="2" id="KW-1185">Reference proteome</keyword>
<sequence>MRGVQAKPERRRPVLERKTSFAKNHRVVPFNAEPRPTDDLCKHFEDLMRLYQADCKDDKDLQDFDAELSSSAKEVIRSTGLDRFKQCLKYLTHSN</sequence>
<accession>A0A2P6SQ78</accession>
<protein>
    <submittedName>
        <fullName evidence="1">Uncharacterized protein</fullName>
    </submittedName>
</protein>
<dbReference type="AlphaFoldDB" id="A0A2P6SQ78"/>
<evidence type="ECO:0000313" key="1">
    <source>
        <dbReference type="EMBL" id="PRQ60825.1"/>
    </source>
</evidence>
<dbReference type="EMBL" id="PDCK01000033">
    <property type="protein sequence ID" value="PRQ60825.1"/>
    <property type="molecule type" value="Genomic_DNA"/>
</dbReference>
<evidence type="ECO:0000313" key="2">
    <source>
        <dbReference type="Proteomes" id="UP000238479"/>
    </source>
</evidence>
<name>A0A2P6SQ78_ROSCH</name>
<comment type="caution">
    <text evidence="1">The sequence shown here is derived from an EMBL/GenBank/DDBJ whole genome shotgun (WGS) entry which is preliminary data.</text>
</comment>
<dbReference type="Gramene" id="PRQ60825">
    <property type="protein sequence ID" value="PRQ60825"/>
    <property type="gene ID" value="RchiOBHm_Chr0c38g0503061"/>
</dbReference>
<proteinExistence type="predicted"/>
<gene>
    <name evidence="1" type="ORF">RchiOBHm_Chr0c38g0503061</name>
</gene>
<organism evidence="1 2">
    <name type="scientific">Rosa chinensis</name>
    <name type="common">China rose</name>
    <dbReference type="NCBI Taxonomy" id="74649"/>
    <lineage>
        <taxon>Eukaryota</taxon>
        <taxon>Viridiplantae</taxon>
        <taxon>Streptophyta</taxon>
        <taxon>Embryophyta</taxon>
        <taxon>Tracheophyta</taxon>
        <taxon>Spermatophyta</taxon>
        <taxon>Magnoliopsida</taxon>
        <taxon>eudicotyledons</taxon>
        <taxon>Gunneridae</taxon>
        <taxon>Pentapetalae</taxon>
        <taxon>rosids</taxon>
        <taxon>fabids</taxon>
        <taxon>Rosales</taxon>
        <taxon>Rosaceae</taxon>
        <taxon>Rosoideae</taxon>
        <taxon>Rosoideae incertae sedis</taxon>
        <taxon>Rosa</taxon>
    </lineage>
</organism>
<reference evidence="1 2" key="1">
    <citation type="journal article" date="2018" name="Nat. Genet.">
        <title>The Rosa genome provides new insights in the design of modern roses.</title>
        <authorList>
            <person name="Bendahmane M."/>
        </authorList>
    </citation>
    <scope>NUCLEOTIDE SEQUENCE [LARGE SCALE GENOMIC DNA]</scope>
    <source>
        <strain evidence="2">cv. Old Blush</strain>
    </source>
</reference>
<dbReference type="Proteomes" id="UP000238479">
    <property type="component" value="Unassembled WGS sequence"/>
</dbReference>